<dbReference type="CDD" id="cd00159">
    <property type="entry name" value="RhoGAP"/>
    <property type="match status" value="1"/>
</dbReference>
<feature type="compositionally biased region" description="Polar residues" evidence="3">
    <location>
        <begin position="431"/>
        <end position="441"/>
    </location>
</feature>
<feature type="region of interest" description="Disordered" evidence="3">
    <location>
        <begin position="733"/>
        <end position="762"/>
    </location>
</feature>
<dbReference type="SMART" id="SM00829">
    <property type="entry name" value="PKS_ER"/>
    <property type="match status" value="1"/>
</dbReference>
<keyword evidence="2" id="KW-0479">Metal-binding</keyword>
<dbReference type="RefSeq" id="XP_022314956.1">
    <property type="nucleotide sequence ID" value="XM_022459248.1"/>
</dbReference>
<dbReference type="GeneID" id="111119253"/>
<keyword evidence="1" id="KW-0560">Oxidoreductase</keyword>
<feature type="compositionally biased region" description="Basic and acidic residues" evidence="3">
    <location>
        <begin position="447"/>
        <end position="470"/>
    </location>
</feature>
<dbReference type="InterPro" id="IPR039102">
    <property type="entry name" value="FAM13"/>
</dbReference>
<dbReference type="InterPro" id="IPR002328">
    <property type="entry name" value="ADH_Zn_CS"/>
</dbReference>
<feature type="compositionally biased region" description="Basic residues" evidence="3">
    <location>
        <begin position="484"/>
        <end position="494"/>
    </location>
</feature>
<dbReference type="SUPFAM" id="SSF51735">
    <property type="entry name" value="NAD(P)-binding Rossmann-fold domains"/>
    <property type="match status" value="1"/>
</dbReference>
<dbReference type="Proteomes" id="UP000694844">
    <property type="component" value="Chromosome 2"/>
</dbReference>
<feature type="compositionally biased region" description="Basic and acidic residues" evidence="3">
    <location>
        <begin position="949"/>
        <end position="964"/>
    </location>
</feature>
<dbReference type="SUPFAM" id="SSF50129">
    <property type="entry name" value="GroES-like"/>
    <property type="match status" value="1"/>
</dbReference>
<dbReference type="Pfam" id="PF00620">
    <property type="entry name" value="RhoGAP"/>
    <property type="match status" value="1"/>
</dbReference>
<reference evidence="6" key="1">
    <citation type="submission" date="2025-08" db="UniProtKB">
        <authorList>
            <consortium name="RefSeq"/>
        </authorList>
    </citation>
    <scope>IDENTIFICATION</scope>
    <source>
        <tissue evidence="6">Whole sample</tissue>
    </source>
</reference>
<feature type="region of interest" description="Disordered" evidence="3">
    <location>
        <begin position="402"/>
        <end position="567"/>
    </location>
</feature>
<dbReference type="KEGG" id="cvn:111119253"/>
<feature type="region of interest" description="Disordered" evidence="3">
    <location>
        <begin position="257"/>
        <end position="339"/>
    </location>
</feature>
<dbReference type="InterPro" id="IPR020843">
    <property type="entry name" value="ER"/>
</dbReference>
<dbReference type="PANTHER" id="PTHR15904:SF17">
    <property type="entry name" value="RHO-GAP DOMAIN-CONTAINING PROTEIN"/>
    <property type="match status" value="1"/>
</dbReference>
<dbReference type="Pfam" id="PF08240">
    <property type="entry name" value="ADH_N"/>
    <property type="match status" value="1"/>
</dbReference>
<dbReference type="SMART" id="SM00324">
    <property type="entry name" value="RhoGAP"/>
    <property type="match status" value="1"/>
</dbReference>
<evidence type="ECO:0000259" key="4">
    <source>
        <dbReference type="PROSITE" id="PS50238"/>
    </source>
</evidence>
<dbReference type="InterPro" id="IPR036291">
    <property type="entry name" value="NAD(P)-bd_dom_sf"/>
</dbReference>
<protein>
    <submittedName>
        <fullName evidence="6">Protein FAM13A-like</fullName>
    </submittedName>
</protein>
<feature type="region of interest" description="Disordered" evidence="3">
    <location>
        <begin position="1"/>
        <end position="32"/>
    </location>
</feature>
<dbReference type="InterPro" id="IPR000198">
    <property type="entry name" value="RhoGAP_dom"/>
</dbReference>
<dbReference type="GO" id="GO:0016491">
    <property type="term" value="F:oxidoreductase activity"/>
    <property type="evidence" value="ECO:0007669"/>
    <property type="project" value="UniProtKB-KW"/>
</dbReference>
<dbReference type="InterPro" id="IPR011032">
    <property type="entry name" value="GroES-like_sf"/>
</dbReference>
<evidence type="ECO:0000256" key="2">
    <source>
        <dbReference type="RuleBase" id="RU361277"/>
    </source>
</evidence>
<evidence type="ECO:0000256" key="1">
    <source>
        <dbReference type="ARBA" id="ARBA00023002"/>
    </source>
</evidence>
<feature type="compositionally biased region" description="Basic and acidic residues" evidence="3">
    <location>
        <begin position="916"/>
        <end position="929"/>
    </location>
</feature>
<dbReference type="PANTHER" id="PTHR15904">
    <property type="entry name" value="FAM13"/>
    <property type="match status" value="1"/>
</dbReference>
<organism evidence="5 6">
    <name type="scientific">Crassostrea virginica</name>
    <name type="common">Eastern oyster</name>
    <dbReference type="NCBI Taxonomy" id="6565"/>
    <lineage>
        <taxon>Eukaryota</taxon>
        <taxon>Metazoa</taxon>
        <taxon>Spiralia</taxon>
        <taxon>Lophotrochozoa</taxon>
        <taxon>Mollusca</taxon>
        <taxon>Bivalvia</taxon>
        <taxon>Autobranchia</taxon>
        <taxon>Pteriomorphia</taxon>
        <taxon>Ostreida</taxon>
        <taxon>Ostreoidea</taxon>
        <taxon>Ostreidae</taxon>
        <taxon>Crassostrea</taxon>
    </lineage>
</organism>
<evidence type="ECO:0000256" key="3">
    <source>
        <dbReference type="SAM" id="MobiDB-lite"/>
    </source>
</evidence>
<feature type="region of interest" description="Disordered" evidence="3">
    <location>
        <begin position="598"/>
        <end position="648"/>
    </location>
</feature>
<dbReference type="Gene3D" id="3.90.180.10">
    <property type="entry name" value="Medium-chain alcohol dehydrogenases, catalytic domain"/>
    <property type="match status" value="1"/>
</dbReference>
<dbReference type="PROSITE" id="PS00059">
    <property type="entry name" value="ADH_ZINC"/>
    <property type="match status" value="1"/>
</dbReference>
<feature type="compositionally biased region" description="Polar residues" evidence="3">
    <location>
        <begin position="15"/>
        <end position="29"/>
    </location>
</feature>
<feature type="compositionally biased region" description="Polar residues" evidence="3">
    <location>
        <begin position="307"/>
        <end position="316"/>
    </location>
</feature>
<accession>A0A8B8CKP1</accession>
<evidence type="ECO:0000313" key="6">
    <source>
        <dbReference type="RefSeq" id="XP_022314956.1"/>
    </source>
</evidence>
<feature type="region of interest" description="Disordered" evidence="3">
    <location>
        <begin position="916"/>
        <end position="964"/>
    </location>
</feature>
<keyword evidence="5" id="KW-1185">Reference proteome</keyword>
<dbReference type="InterPro" id="IPR013154">
    <property type="entry name" value="ADH-like_N"/>
</dbReference>
<sequence>MRVNEKDGKPYSTPAPDTTPKSTNSNMSSVDKMKKLLSPGTRKKGLGSGNKTFGVPLEELMTRPENTGTVPYVVRKICEHIRDKGFDAEGIFRINGSTRIVEKYRTSFDMRGDADFYEEEDLMAVASLLKLFLREIPGSLISENKTQKFIAIQEAYQNDAAGCIAHLRSELSELEAVRYSLLRYLIRFVVVVAQFERTNKMSPMSLAIVFGPNLFRCGQGVVGLKDQGKINQIVYKFITNYDALFKEENEISPYNEWVKQKQKAPPRPPPPKVQVEEYKPVPKPRSMARADQYDSTPYQDTEEHSEGSSSNTQGRSHSPRWSDDEIAGRASPFVLDSDGGYSMIESPLPSARTSELVENVIARSIKEHLFGDDVSMCETFVEEEDEDRKENLENTIPVKDRIKQFESGPHTSEVLRSTKTGRHSQPKTELMETSSQQQKMNGYTHETVPHSSKENCHQDEDFESVKRDSETLSSLQFKRPAGPRNRRSPSRRSRSNSLEDHEDVGKEDQSRNDNASLETAVIPDTRPSPKEPVPKPRVAFLELTNHTENKSSPDASPSNARKPFIPPLDLSTLHEHIDSSDPIPADKGQSVSYQLAKSQINGGDTPDVVISPRSTKLIKRKSNKEDLEAPLSPSAYQNSPPSSVPMNTDVAPSPVNLDHYKHSSANLENDITTRIKQQSKKLHALKKKVKHFEENFEKENGYKPSLADKASKPTVKKWMNDISKAKREIKRLKEEAEIGNRSRHGSGASSSGERLEPPDIPQTMEQTLNVILLKLAEKRREAKRPEDVDFMNSDQILDEKLAVQKALLHFENLHGRPKTREEKDLMRPLYDRYRKIKRLLSKPNSPRDKIELQTVPEDRPIEFEGGFSNPYRPSVQIPTAHLEDFEDDPGTTGLGTLGTMDFAVTRDFSVLRDTVRPESKEVTRKEHSPKVKRKLSLPEDEESVPNQERSLHEMSTRVQRDDREPLQTEYTSYKPSGDEVLIKVDAVSICGSDINLYSWNQVAQVIASIPFTPGHECAGTVVTCGPDAKGLPVGARVGVENHYYCGECYQCQHDARAICKNMGQFGHGKKTPYGGCSEYTIVPAKYLYQLKREIDADEIAMLEPLGVAHNATERLEVAGEDVLVIGCGPVGLLVLMVAKALGAKRVISADIDQSRLDMAKSLGADVLVNTKDKNLKDFVMEFTNGDGMGRICECSGASVMVNSTFSMLRKGGQMTLVGLPKEPLHVENVLQDVVFKALTLKTIHGRQIYHTWEETERLVADGKIDVKKVITSRFPMSRFEDAFQALFDGKDCKIILYPSQ</sequence>
<dbReference type="Gene3D" id="1.10.555.10">
    <property type="entry name" value="Rho GTPase activation protein"/>
    <property type="match status" value="1"/>
</dbReference>
<comment type="similarity">
    <text evidence="2">Belongs to the zinc-containing alcohol dehydrogenase family.</text>
</comment>
<proteinExistence type="inferred from homology"/>
<dbReference type="InterPro" id="IPR013149">
    <property type="entry name" value="ADH-like_C"/>
</dbReference>
<dbReference type="InterPro" id="IPR008936">
    <property type="entry name" value="Rho_GTPase_activation_prot"/>
</dbReference>
<evidence type="ECO:0000313" key="5">
    <source>
        <dbReference type="Proteomes" id="UP000694844"/>
    </source>
</evidence>
<dbReference type="Pfam" id="PF00107">
    <property type="entry name" value="ADH_zinc_N"/>
    <property type="match status" value="1"/>
</dbReference>
<comment type="cofactor">
    <cofactor evidence="2">
        <name>Zn(2+)</name>
        <dbReference type="ChEBI" id="CHEBI:29105"/>
    </cofactor>
</comment>
<feature type="domain" description="Rho-GAP" evidence="4">
    <location>
        <begin position="55"/>
        <end position="245"/>
    </location>
</feature>
<dbReference type="PROSITE" id="PS50238">
    <property type="entry name" value="RHOGAP"/>
    <property type="match status" value="1"/>
</dbReference>
<dbReference type="OrthoDB" id="185175at2759"/>
<feature type="compositionally biased region" description="Basic and acidic residues" evidence="3">
    <location>
        <begin position="497"/>
        <end position="511"/>
    </location>
</feature>
<dbReference type="Gene3D" id="3.40.50.720">
    <property type="entry name" value="NAD(P)-binding Rossmann-like Domain"/>
    <property type="match status" value="1"/>
</dbReference>
<keyword evidence="2" id="KW-0862">Zinc</keyword>
<dbReference type="SUPFAM" id="SSF48350">
    <property type="entry name" value="GTPase activation domain, GAP"/>
    <property type="match status" value="1"/>
</dbReference>
<gene>
    <name evidence="6" type="primary">LOC111119253</name>
</gene>
<name>A0A8B8CKP1_CRAVI</name>
<dbReference type="GO" id="GO:0007165">
    <property type="term" value="P:signal transduction"/>
    <property type="evidence" value="ECO:0007669"/>
    <property type="project" value="InterPro"/>
</dbReference>
<dbReference type="GO" id="GO:0008270">
    <property type="term" value="F:zinc ion binding"/>
    <property type="evidence" value="ECO:0007669"/>
    <property type="project" value="InterPro"/>
</dbReference>
<feature type="compositionally biased region" description="Polar residues" evidence="3">
    <location>
        <begin position="634"/>
        <end position="646"/>
    </location>
</feature>